<dbReference type="Pfam" id="PF24793">
    <property type="entry name" value="GINT1_N"/>
    <property type="match status" value="1"/>
</dbReference>
<proteinExistence type="predicted"/>
<dbReference type="Proteomes" id="UP000469159">
    <property type="component" value="Unassembled WGS sequence"/>
</dbReference>
<dbReference type="AlphaFoldDB" id="A0A6I4URG4"/>
<comment type="caution">
    <text evidence="2">The sequence shown here is derived from an EMBL/GenBank/DDBJ whole genome shotgun (WGS) entry which is preliminary data.</text>
</comment>
<organism evidence="2 3">
    <name type="scientific">Croceibacterium soli</name>
    <dbReference type="NCBI Taxonomy" id="1739690"/>
    <lineage>
        <taxon>Bacteria</taxon>
        <taxon>Pseudomonadati</taxon>
        <taxon>Pseudomonadota</taxon>
        <taxon>Alphaproteobacteria</taxon>
        <taxon>Sphingomonadales</taxon>
        <taxon>Erythrobacteraceae</taxon>
        <taxon>Croceibacterium</taxon>
    </lineage>
</organism>
<reference evidence="2 3" key="1">
    <citation type="submission" date="2019-12" db="EMBL/GenBank/DDBJ databases">
        <title>Genomic-based taxomic classification of the family Erythrobacteraceae.</title>
        <authorList>
            <person name="Xu L."/>
        </authorList>
    </citation>
    <scope>NUCLEOTIDE SEQUENCE [LARGE SCALE GENOMIC DNA]</scope>
    <source>
        <strain evidence="2 3">MCCC 1K02066</strain>
    </source>
</reference>
<accession>A0A6I4URG4</accession>
<dbReference type="SUPFAM" id="SSF75005">
    <property type="entry name" value="Arabinanase/levansucrase/invertase"/>
    <property type="match status" value="1"/>
</dbReference>
<name>A0A6I4URG4_9SPHN</name>
<sequence>MQLVGLVEAERQRDRGSGLPWLIRAWFTLEARFVAREPTRSVQGPHPAPIGVQDRAAIAALGLDVLLDLTGSCGEGVDTSWARHGVWFTDCQGAQRGAAGFRSLARGWDIAPLSLFRRVSGASGIEPIATAAVNPKYLAARNELFLKEKSVALVLRELRRMALTGRPGSSRNSAFEPFDRPRASEFIRYLGAVVAESGRRLAQKVLARLGLRPGMFMIQSLSGELLGFDPAQGRANLPGANAYQADPFLWQNGGRTYCFFEDYDYRSACGHICVGVLENGLLGEVRAAIRPGYHLSFPFVFEHDGQLYMMPESCSKQRIEIWRCTGFPDRWELHSTAMEGVVTADSSIAEIDGHWWLFTNISADPFGDVNSELHIFRLDGPNLASITPHLLNPVVFDARTARNAGRIIRQGDAYYRPAQENSHGTYGYGINLMRIEGLALDGYRESLARTIQPDFAPGLIGCHHLDIRGDVIVFDVRKRYGGRYSRRRAKKARAA</sequence>
<gene>
    <name evidence="2" type="ORF">GRI75_06965</name>
</gene>
<dbReference type="EMBL" id="WTYK01000003">
    <property type="protein sequence ID" value="MXP41381.1"/>
    <property type="molecule type" value="Genomic_DNA"/>
</dbReference>
<evidence type="ECO:0000313" key="2">
    <source>
        <dbReference type="EMBL" id="MXP41381.1"/>
    </source>
</evidence>
<dbReference type="OrthoDB" id="3771157at2"/>
<dbReference type="InterPro" id="IPR056442">
    <property type="entry name" value="GINT1_N"/>
</dbReference>
<dbReference type="InterPro" id="IPR023296">
    <property type="entry name" value="Glyco_hydro_beta-prop_sf"/>
</dbReference>
<feature type="domain" description="Glucosamine inositolphosphorylceramide transferase 1 N-terminal" evidence="1">
    <location>
        <begin position="241"/>
        <end position="445"/>
    </location>
</feature>
<evidence type="ECO:0000313" key="3">
    <source>
        <dbReference type="Proteomes" id="UP000469159"/>
    </source>
</evidence>
<dbReference type="RefSeq" id="WP_160746234.1">
    <property type="nucleotide sequence ID" value="NZ_WTYK01000003.1"/>
</dbReference>
<protein>
    <recommendedName>
        <fullName evidence="1">Glucosamine inositolphosphorylceramide transferase 1 N-terminal domain-containing protein</fullName>
    </recommendedName>
</protein>
<keyword evidence="3" id="KW-1185">Reference proteome</keyword>
<evidence type="ECO:0000259" key="1">
    <source>
        <dbReference type="Pfam" id="PF24793"/>
    </source>
</evidence>